<name>A0A5J4YRQ3_PORPP</name>
<dbReference type="SUPFAM" id="SSF53335">
    <property type="entry name" value="S-adenosyl-L-methionine-dependent methyltransferases"/>
    <property type="match status" value="1"/>
</dbReference>
<dbReference type="PANTHER" id="PTHR13069">
    <property type="entry name" value="ALKYLATED DNA REPAIR PROTEIN ALKB HOMOLOG 8"/>
    <property type="match status" value="1"/>
</dbReference>
<dbReference type="CDD" id="cd02440">
    <property type="entry name" value="AdoMet_MTases"/>
    <property type="match status" value="1"/>
</dbReference>
<gene>
    <name evidence="7" type="ORF">FVE85_4146</name>
</gene>
<dbReference type="InterPro" id="IPR037151">
    <property type="entry name" value="AlkB-like_sf"/>
</dbReference>
<dbReference type="Gene3D" id="2.60.120.590">
    <property type="entry name" value="Alpha-ketoglutarate-dependent dioxygenase AlkB-like"/>
    <property type="match status" value="1"/>
</dbReference>
<dbReference type="InterPro" id="IPR005123">
    <property type="entry name" value="Oxoglu/Fe-dep_dioxygenase_dom"/>
</dbReference>
<dbReference type="Gene3D" id="3.40.50.150">
    <property type="entry name" value="Vaccinia Virus protein VP39"/>
    <property type="match status" value="1"/>
</dbReference>
<feature type="domain" description="Fe2OG dioxygenase" evidence="6">
    <location>
        <begin position="178"/>
        <end position="289"/>
    </location>
</feature>
<keyword evidence="8" id="KW-1185">Reference proteome</keyword>
<keyword evidence="3" id="KW-0862">Zinc</keyword>
<evidence type="ECO:0000313" key="8">
    <source>
        <dbReference type="Proteomes" id="UP000324585"/>
    </source>
</evidence>
<dbReference type="InterPro" id="IPR013216">
    <property type="entry name" value="Methyltransf_11"/>
</dbReference>
<keyword evidence="4" id="KW-0694">RNA-binding</keyword>
<dbReference type="OMA" id="EYEKYIM"/>
<dbReference type="GO" id="GO:0008175">
    <property type="term" value="F:tRNA methyltransferase activity"/>
    <property type="evidence" value="ECO:0007669"/>
    <property type="project" value="UniProtKB-ARBA"/>
</dbReference>
<dbReference type="PROSITE" id="PS51471">
    <property type="entry name" value="FE2OG_OXY"/>
    <property type="match status" value="1"/>
</dbReference>
<dbReference type="OrthoDB" id="271595at2759"/>
<dbReference type="Proteomes" id="UP000324585">
    <property type="component" value="Unassembled WGS sequence"/>
</dbReference>
<dbReference type="GO" id="GO:0006400">
    <property type="term" value="P:tRNA modification"/>
    <property type="evidence" value="ECO:0007669"/>
    <property type="project" value="UniProtKB-ARBA"/>
</dbReference>
<dbReference type="GO" id="GO:0008757">
    <property type="term" value="F:S-adenosylmethionine-dependent methyltransferase activity"/>
    <property type="evidence" value="ECO:0007669"/>
    <property type="project" value="InterPro"/>
</dbReference>
<feature type="region of interest" description="Disordered" evidence="5">
    <location>
        <begin position="1"/>
        <end position="22"/>
    </location>
</feature>
<dbReference type="GO" id="GO:0032259">
    <property type="term" value="P:methylation"/>
    <property type="evidence" value="ECO:0007669"/>
    <property type="project" value="UniProtKB-KW"/>
</dbReference>
<dbReference type="InterPro" id="IPR029063">
    <property type="entry name" value="SAM-dependent_MTases_sf"/>
</dbReference>
<dbReference type="EMBL" id="VRMN01000005">
    <property type="protein sequence ID" value="KAA8494171.1"/>
    <property type="molecule type" value="Genomic_DNA"/>
</dbReference>
<dbReference type="InterPro" id="IPR051422">
    <property type="entry name" value="AlkB_tRNA_MeTrf/Diox"/>
</dbReference>
<comment type="caution">
    <text evidence="7">The sequence shown here is derived from an EMBL/GenBank/DDBJ whole genome shotgun (WGS) entry which is preliminary data.</text>
</comment>
<organism evidence="7 8">
    <name type="scientific">Porphyridium purpureum</name>
    <name type="common">Red alga</name>
    <name type="synonym">Porphyridium cruentum</name>
    <dbReference type="NCBI Taxonomy" id="35688"/>
    <lineage>
        <taxon>Eukaryota</taxon>
        <taxon>Rhodophyta</taxon>
        <taxon>Bangiophyceae</taxon>
        <taxon>Porphyridiales</taxon>
        <taxon>Porphyridiaceae</taxon>
        <taxon>Porphyridium</taxon>
    </lineage>
</organism>
<proteinExistence type="predicted"/>
<dbReference type="GO" id="GO:0003723">
    <property type="term" value="F:RNA binding"/>
    <property type="evidence" value="ECO:0007669"/>
    <property type="project" value="UniProtKB-KW"/>
</dbReference>
<sequence length="589" mass="66341">MQTAQTPSVVSNPPEPPTQSLPRGALLVENFLSEREERSLLAAVAQLGDEQWQRLAHRRVCHFGYVFNYLTRTFESERLGNLPRWTDRVVERIQRVQSVVEQIKSAGPEADSRLAVEAAVLRCMHSELSKDELHCSRTAATHEPVVRFGGWSDVLMAPPNDVTELAAAMQRGGSVQPAFDQLTINEYECGVGLRAHVDTHSSFWGAIASVSLGSSCAFEFRRDAVHTKHASDPIQHVVFVPRCSLLIMDGESRYAWNHFIPMRKNDYGADGRELINRGTRISLTFRHVRHSRQCDCKWVAFCDSQSDTPKGSGGDYKSASSKMIEAARQKHRSELSEQLRSGHLRLEEHFVHKAYESIAPHFDDTRFAIWPRVRRFLSLLDKDACCIDIGCGNGKHLGEMAGHVFKFGCDACPTLMSITRSKIQLAQLGVALAENLPFRNQSFDGAICIAVLHHLSSASARLAALREMARVLTIGGKGIVYVWAREQEHEHKTIDRWIALSDLGVDGAENNDYLAPWLVHVGAREDWKARALELGGEWDHTRRGVKVYRYYHLFEGDELVSLVQSLGNVRVCSSFYERSNWGCVFERVY</sequence>
<dbReference type="Pfam" id="PF13532">
    <property type="entry name" value="2OG-FeII_Oxy_2"/>
    <property type="match status" value="1"/>
</dbReference>
<dbReference type="PANTHER" id="PTHR13069:SF21">
    <property type="entry name" value="ALKYLATED DNA REPAIR PROTEIN ALKB HOMOLOG 8"/>
    <property type="match status" value="1"/>
</dbReference>
<evidence type="ECO:0000256" key="5">
    <source>
        <dbReference type="SAM" id="MobiDB-lite"/>
    </source>
</evidence>
<feature type="compositionally biased region" description="Polar residues" evidence="5">
    <location>
        <begin position="1"/>
        <end position="11"/>
    </location>
</feature>
<evidence type="ECO:0000256" key="3">
    <source>
        <dbReference type="ARBA" id="ARBA00022833"/>
    </source>
</evidence>
<evidence type="ECO:0000256" key="2">
    <source>
        <dbReference type="ARBA" id="ARBA00022679"/>
    </source>
</evidence>
<evidence type="ECO:0000256" key="1">
    <source>
        <dbReference type="ARBA" id="ARBA00022603"/>
    </source>
</evidence>
<evidence type="ECO:0000259" key="6">
    <source>
        <dbReference type="PROSITE" id="PS51471"/>
    </source>
</evidence>
<dbReference type="SUPFAM" id="SSF51197">
    <property type="entry name" value="Clavaminate synthase-like"/>
    <property type="match status" value="1"/>
</dbReference>
<evidence type="ECO:0000313" key="7">
    <source>
        <dbReference type="EMBL" id="KAA8494171.1"/>
    </source>
</evidence>
<keyword evidence="1" id="KW-0489">Methyltransferase</keyword>
<dbReference type="InterPro" id="IPR027450">
    <property type="entry name" value="AlkB-like"/>
</dbReference>
<keyword evidence="2" id="KW-0808">Transferase</keyword>
<reference evidence="8" key="1">
    <citation type="journal article" date="2019" name="Nat. Commun.">
        <title>Expansion of phycobilisome linker gene families in mesophilic red algae.</title>
        <authorList>
            <person name="Lee J."/>
            <person name="Kim D."/>
            <person name="Bhattacharya D."/>
            <person name="Yoon H.S."/>
        </authorList>
    </citation>
    <scope>NUCLEOTIDE SEQUENCE [LARGE SCALE GENOMIC DNA]</scope>
    <source>
        <strain evidence="8">CCMP 1328</strain>
    </source>
</reference>
<evidence type="ECO:0000256" key="4">
    <source>
        <dbReference type="ARBA" id="ARBA00022884"/>
    </source>
</evidence>
<accession>A0A5J4YRQ3</accession>
<dbReference type="AlphaFoldDB" id="A0A5J4YRQ3"/>
<protein>
    <submittedName>
        <fullName evidence="7">Alkylated DNA repair protein alkB-like 8</fullName>
    </submittedName>
</protein>
<dbReference type="Pfam" id="PF08241">
    <property type="entry name" value="Methyltransf_11"/>
    <property type="match status" value="1"/>
</dbReference>